<dbReference type="Proteomes" id="UP000176236">
    <property type="component" value="Chromosome"/>
</dbReference>
<proteinExistence type="predicted"/>
<gene>
    <name evidence="1" type="ORF">AJ89_02275</name>
</gene>
<evidence type="ECO:0000313" key="1">
    <source>
        <dbReference type="EMBL" id="OEU40738.1"/>
    </source>
</evidence>
<dbReference type="EMBL" id="JMMZ01000004">
    <property type="protein sequence ID" value="OEU40738.1"/>
    <property type="molecule type" value="Genomic_DNA"/>
</dbReference>
<accession>A0A1E7G6Z5</accession>
<protein>
    <recommendedName>
        <fullName evidence="3">DUF722 domain-containing protein</fullName>
    </recommendedName>
</protein>
<reference evidence="1 2" key="1">
    <citation type="journal article" date="2016" name="Appl. Microbiol. Biotechnol.">
        <title>Adhesion of the genome-sequenced Lactococcus lactis subsp. cremoris IBB477 strain is mediated by specific molecular determinants.</title>
        <authorList>
            <person name="Radziwill-Bienkowska J.M."/>
            <person name="Le D.T."/>
            <person name="Szczesny P."/>
            <person name="Duviau M.P."/>
            <person name="Aleksandrzak-Piekarczyk T."/>
            <person name="Loubiere P."/>
            <person name="Mercier-Bonin M."/>
            <person name="Bardowski J.K."/>
            <person name="Kowalczyk M."/>
        </authorList>
    </citation>
    <scope>NUCLEOTIDE SEQUENCE [LARGE SCALE GENOMIC DNA]</scope>
    <source>
        <strain evidence="1 2">IBB477</strain>
    </source>
</reference>
<evidence type="ECO:0000313" key="2">
    <source>
        <dbReference type="Proteomes" id="UP000176236"/>
    </source>
</evidence>
<name>A0A1E7G6Z5_LACLC</name>
<sequence length="138" mass="16029">MADKLDVLLKDYITGNLDRKIQSRINTITFKIKYKSKPDNLGIRIAYSGGSEPENSLLMKEKINKALDDDDVLNELITNRAALNLWWPTEDEVAKKALVMYHKKKWTWSGVAMEMKADRSTLFRRIDDLKIRIGHYTI</sequence>
<dbReference type="AlphaFoldDB" id="A0A1E7G6Z5"/>
<evidence type="ECO:0008006" key="3">
    <source>
        <dbReference type="Google" id="ProtNLM"/>
    </source>
</evidence>
<organism evidence="1 2">
    <name type="scientific">Lactococcus cremoris subsp. cremoris IBB477</name>
    <dbReference type="NCBI Taxonomy" id="1449093"/>
    <lineage>
        <taxon>Bacteria</taxon>
        <taxon>Bacillati</taxon>
        <taxon>Bacillota</taxon>
        <taxon>Bacilli</taxon>
        <taxon>Lactobacillales</taxon>
        <taxon>Streptococcaceae</taxon>
        <taxon>Lactococcus</taxon>
        <taxon>Lactococcus cremoris subsp. cremoris</taxon>
    </lineage>
</organism>
<dbReference type="InterPro" id="IPR007927">
    <property type="entry name" value="DUF722"/>
</dbReference>
<comment type="caution">
    <text evidence="1">The sequence shown here is derived from an EMBL/GenBank/DDBJ whole genome shotgun (WGS) entry which is preliminary data.</text>
</comment>
<dbReference type="Pfam" id="PF05263">
    <property type="entry name" value="DUF722"/>
    <property type="match status" value="1"/>
</dbReference>
<dbReference type="RefSeq" id="WP_075070391.1">
    <property type="nucleotide sequence ID" value="NZ_CM007353.1"/>
</dbReference>